<dbReference type="GO" id="GO:0009228">
    <property type="term" value="P:thiamine biosynthetic process"/>
    <property type="evidence" value="ECO:0007669"/>
    <property type="project" value="InterPro"/>
</dbReference>
<dbReference type="GO" id="GO:0051536">
    <property type="term" value="F:iron-sulfur cluster binding"/>
    <property type="evidence" value="ECO:0007669"/>
    <property type="project" value="InterPro"/>
</dbReference>
<dbReference type="PANTHER" id="PTHR30557">
    <property type="entry name" value="THIAMINE BIOSYNTHESIS PROTEIN THIC"/>
    <property type="match status" value="1"/>
</dbReference>
<dbReference type="InterPro" id="IPR002817">
    <property type="entry name" value="ThiC/BzaA/B"/>
</dbReference>
<evidence type="ECO:0000313" key="2">
    <source>
        <dbReference type="Proteomes" id="UP000541444"/>
    </source>
</evidence>
<sequence>AKHEVAKVEESEEEAKQKGQDGYRYCTMEFKGKIAGVKVNAIDTTGPSDAFVSGELQEMDSKEYGERSSIGGTSEVAPAAVSLMKGGPSGEGSSSYLQTDHELEFCKPVLYLGGYLPIRMPSRYASFCTSLLANDIEISFHYTVKGLKQLLFIMDVPEARFTLKTFFQLLSWLPKMPPSNLKSKFCFMKITEDVRKYAEEHSYGSAEEAVQQGMDAMSKEFLPAKKTMSGKNMVKLKEKPICLPVMLVDRIDKGHFCGIASNIAYISSFSCVIVARVMANSSLDNISTIVCAISTIFGNSD</sequence>
<keyword evidence="2" id="KW-1185">Reference proteome</keyword>
<proteinExistence type="predicted"/>
<protein>
    <submittedName>
        <fullName evidence="1">Uncharacterized protein</fullName>
    </submittedName>
</protein>
<organism evidence="1 2">
    <name type="scientific">Kingdonia uniflora</name>
    <dbReference type="NCBI Taxonomy" id="39325"/>
    <lineage>
        <taxon>Eukaryota</taxon>
        <taxon>Viridiplantae</taxon>
        <taxon>Streptophyta</taxon>
        <taxon>Embryophyta</taxon>
        <taxon>Tracheophyta</taxon>
        <taxon>Spermatophyta</taxon>
        <taxon>Magnoliopsida</taxon>
        <taxon>Ranunculales</taxon>
        <taxon>Circaeasteraceae</taxon>
        <taxon>Kingdonia</taxon>
    </lineage>
</organism>
<evidence type="ECO:0000313" key="1">
    <source>
        <dbReference type="EMBL" id="KAF6145799.1"/>
    </source>
</evidence>
<accession>A0A7J7LT96</accession>
<dbReference type="EMBL" id="JACGCM010002030">
    <property type="protein sequence ID" value="KAF6145799.1"/>
    <property type="molecule type" value="Genomic_DNA"/>
</dbReference>
<dbReference type="OrthoDB" id="415590at2759"/>
<comment type="caution">
    <text evidence="1">The sequence shown here is derived from an EMBL/GenBank/DDBJ whole genome shotgun (WGS) entry which is preliminary data.</text>
</comment>
<feature type="non-terminal residue" evidence="1">
    <location>
        <position position="1"/>
    </location>
</feature>
<dbReference type="PANTHER" id="PTHR30557:SF1">
    <property type="entry name" value="PHOSPHOMETHYLPYRIMIDINE SYNTHASE, CHLOROPLASTIC"/>
    <property type="match status" value="1"/>
</dbReference>
<gene>
    <name evidence="1" type="ORF">GIB67_016248</name>
</gene>
<dbReference type="Proteomes" id="UP000541444">
    <property type="component" value="Unassembled WGS sequence"/>
</dbReference>
<dbReference type="AlphaFoldDB" id="A0A7J7LT96"/>
<name>A0A7J7LT96_9MAGN</name>
<reference evidence="1 2" key="1">
    <citation type="journal article" date="2020" name="IScience">
        <title>Genome Sequencing of the Endangered Kingdonia uniflora (Circaeasteraceae, Ranunculales) Reveals Potential Mechanisms of Evolutionary Specialization.</title>
        <authorList>
            <person name="Sun Y."/>
            <person name="Deng T."/>
            <person name="Zhang A."/>
            <person name="Moore M.J."/>
            <person name="Landis J.B."/>
            <person name="Lin N."/>
            <person name="Zhang H."/>
            <person name="Zhang X."/>
            <person name="Huang J."/>
            <person name="Zhang X."/>
            <person name="Sun H."/>
            <person name="Wang H."/>
        </authorList>
    </citation>
    <scope>NUCLEOTIDE SEQUENCE [LARGE SCALE GENOMIC DNA]</scope>
    <source>
        <strain evidence="1">TB1705</strain>
        <tissue evidence="1">Leaf</tissue>
    </source>
</reference>